<reference evidence="1 2" key="2">
    <citation type="journal article" date="2016" name="Science">
        <title>A bacterium that degrades and assimilates poly(ethylene terephthalate).</title>
        <authorList>
            <person name="Yoshida S."/>
            <person name="Hiraga K."/>
            <person name="Takehana T."/>
            <person name="Taniguchi I."/>
            <person name="Yamaji H."/>
            <person name="Maeda Y."/>
            <person name="Toyohara K."/>
            <person name="Miyamoto K."/>
            <person name="Kimura Y."/>
            <person name="Oda K."/>
        </authorList>
    </citation>
    <scope>NUCLEOTIDE SEQUENCE [LARGE SCALE GENOMIC DNA]</scope>
    <source>
        <strain evidence="2">NBRC 110686 / TISTR 2288 / 201-F6</strain>
    </source>
</reference>
<keyword evidence="2" id="KW-1185">Reference proteome</keyword>
<proteinExistence type="predicted"/>
<name>A0A0K8P5Q3_PISS1</name>
<dbReference type="EMBL" id="BBYR01000050">
    <property type="protein sequence ID" value="GAP37545.1"/>
    <property type="molecule type" value="Genomic_DNA"/>
</dbReference>
<reference evidence="2" key="1">
    <citation type="submission" date="2015-07" db="EMBL/GenBank/DDBJ databases">
        <title>Discovery of a poly(ethylene terephthalate assimilation.</title>
        <authorList>
            <person name="Yoshida S."/>
            <person name="Hiraga K."/>
            <person name="Takehana T."/>
            <person name="Taniguchi I."/>
            <person name="Yamaji H."/>
            <person name="Maeda Y."/>
            <person name="Toyohara K."/>
            <person name="Miyamoto K."/>
            <person name="Kimura Y."/>
            <person name="Oda K."/>
        </authorList>
    </citation>
    <scope>NUCLEOTIDE SEQUENCE [LARGE SCALE GENOMIC DNA]</scope>
    <source>
        <strain evidence="2">NBRC 110686 / TISTR 2288 / 201-F6</strain>
    </source>
</reference>
<comment type="caution">
    <text evidence="1">The sequence shown here is derived from an EMBL/GenBank/DDBJ whole genome shotgun (WGS) entry which is preliminary data.</text>
</comment>
<evidence type="ECO:0000313" key="2">
    <source>
        <dbReference type="Proteomes" id="UP000037660"/>
    </source>
</evidence>
<dbReference type="Pfam" id="PF06804">
    <property type="entry name" value="Lipoprotein_18"/>
    <property type="match status" value="1"/>
</dbReference>
<dbReference type="RefSeq" id="WP_231638192.1">
    <property type="nucleotide sequence ID" value="NZ_BBYR01000050.1"/>
</dbReference>
<accession>A0A0K8P5Q3</accession>
<protein>
    <submittedName>
        <fullName evidence="1">Outer membrane protein NlpB</fullName>
    </submittedName>
</protein>
<dbReference type="Proteomes" id="UP000037660">
    <property type="component" value="Unassembled WGS sequence"/>
</dbReference>
<dbReference type="Gene3D" id="3.30.310.170">
    <property type="entry name" value="Outer membrane protein assembly factor BamC"/>
    <property type="match status" value="1"/>
</dbReference>
<dbReference type="InterPro" id="IPR042268">
    <property type="entry name" value="BamC_C"/>
</dbReference>
<organism evidence="1 2">
    <name type="scientific">Piscinibacter sakaiensis</name>
    <name type="common">Ideonella sakaiensis</name>
    <dbReference type="NCBI Taxonomy" id="1547922"/>
    <lineage>
        <taxon>Bacteria</taxon>
        <taxon>Pseudomonadati</taxon>
        <taxon>Pseudomonadota</taxon>
        <taxon>Betaproteobacteria</taxon>
        <taxon>Burkholderiales</taxon>
        <taxon>Sphaerotilaceae</taxon>
        <taxon>Piscinibacter</taxon>
    </lineage>
</organism>
<dbReference type="AlphaFoldDB" id="A0A0K8P5Q3"/>
<sequence>MPLPLTSPRARAASRLGLVAAAAALLGGCSTIENLAAGDKVDYRGTQTRSAGLEVPPDLTQLARDGRVPQPGAVVSASTFQSGTVAAPQPTAGVAPPKPNADLRIERQGNERWLVTSIPPEQLWPQLQAFWRDIGFQLVIDQPQTGLMETEWAENRAKLPNDLLRRTLGRIIDPLYSTGEKDKFRTRVERAGSGSEVFISHRGLVEIYTNAQKETTAWQPRPSDPQLEGEFLQRLMVALGAKEETAKSVVAASATTAPPARARVLADQPTPTLQVDDGFDRAWRRVGLALDRGGFTVEDRDRSQGVYFVRYVDPAQAGQEEPGFFSRLLGGGKKFEGPVRYRVAVKGEGERSTVRVLTSDGQPEKGEAGRRIVGLLVDDLK</sequence>
<dbReference type="STRING" id="1547922.ISF6_3490"/>
<evidence type="ECO:0000313" key="1">
    <source>
        <dbReference type="EMBL" id="GAP37545.1"/>
    </source>
</evidence>
<dbReference type="InterPro" id="IPR010653">
    <property type="entry name" value="NlpB/DapX"/>
</dbReference>
<gene>
    <name evidence="1" type="ORF">ISF6_3490</name>
</gene>